<dbReference type="InterPro" id="IPR039265">
    <property type="entry name" value="DIR1-like"/>
</dbReference>
<evidence type="ECO:0000313" key="4">
    <source>
        <dbReference type="Proteomes" id="UP000001514"/>
    </source>
</evidence>
<evidence type="ECO:0000256" key="1">
    <source>
        <dbReference type="SAM" id="SignalP"/>
    </source>
</evidence>
<proteinExistence type="predicted"/>
<dbReference type="Gene3D" id="1.10.110.10">
    <property type="entry name" value="Plant lipid-transfer and hydrophobic proteins"/>
    <property type="match status" value="1"/>
</dbReference>
<dbReference type="GO" id="GO:0009627">
    <property type="term" value="P:systemic acquired resistance"/>
    <property type="evidence" value="ECO:0007669"/>
    <property type="project" value="InterPro"/>
</dbReference>
<dbReference type="CDD" id="cd00010">
    <property type="entry name" value="AAI_LTSS"/>
    <property type="match status" value="1"/>
</dbReference>
<gene>
    <name evidence="3" type="ORF">SELMODRAFT_446685</name>
</gene>
<sequence>MAKAVVAMAMLVLVLACYAEAACSNNYIQLAGCLNAVSSSAGYPGSSCCTAVSHFKNDVNCLCSTLVAAKNAGVIRNMPNALTVPKRCGFKNNIPKNFRCAGYKVGS</sequence>
<dbReference type="HOGENOM" id="CLU_175878_0_0_1"/>
<dbReference type="Proteomes" id="UP000001514">
    <property type="component" value="Unassembled WGS sequence"/>
</dbReference>
<dbReference type="Pfam" id="PF14368">
    <property type="entry name" value="LTP_2"/>
    <property type="match status" value="1"/>
</dbReference>
<name>D8STI7_SELML</name>
<feature type="domain" description="Bifunctional inhibitor/plant lipid transfer protein/seed storage helical" evidence="2">
    <location>
        <begin position="23"/>
        <end position="100"/>
    </location>
</feature>
<evidence type="ECO:0000313" key="3">
    <source>
        <dbReference type="EMBL" id="EFJ12210.1"/>
    </source>
</evidence>
<organism evidence="4">
    <name type="scientific">Selaginella moellendorffii</name>
    <name type="common">Spikemoss</name>
    <dbReference type="NCBI Taxonomy" id="88036"/>
    <lineage>
        <taxon>Eukaryota</taxon>
        <taxon>Viridiplantae</taxon>
        <taxon>Streptophyta</taxon>
        <taxon>Embryophyta</taxon>
        <taxon>Tracheophyta</taxon>
        <taxon>Lycopodiopsida</taxon>
        <taxon>Selaginellales</taxon>
        <taxon>Selaginellaceae</taxon>
        <taxon>Selaginella</taxon>
    </lineage>
</organism>
<dbReference type="InterPro" id="IPR036312">
    <property type="entry name" value="Bifun_inhib/LTP/seed_sf"/>
</dbReference>
<dbReference type="InParanoid" id="D8STI7"/>
<dbReference type="SUPFAM" id="SSF47699">
    <property type="entry name" value="Bifunctional inhibitor/lipid-transfer protein/seed storage 2S albumin"/>
    <property type="match status" value="1"/>
</dbReference>
<evidence type="ECO:0000259" key="2">
    <source>
        <dbReference type="SMART" id="SM00499"/>
    </source>
</evidence>
<accession>D8STI7</accession>
<dbReference type="PANTHER" id="PTHR33122">
    <property type="entry name" value="LIPID BINDING PROTEIN-RELATED"/>
    <property type="match status" value="1"/>
</dbReference>
<reference evidence="3 4" key="1">
    <citation type="journal article" date="2011" name="Science">
        <title>The Selaginella genome identifies genetic changes associated with the evolution of vascular plants.</title>
        <authorList>
            <person name="Banks J.A."/>
            <person name="Nishiyama T."/>
            <person name="Hasebe M."/>
            <person name="Bowman J.L."/>
            <person name="Gribskov M."/>
            <person name="dePamphilis C."/>
            <person name="Albert V.A."/>
            <person name="Aono N."/>
            <person name="Aoyama T."/>
            <person name="Ambrose B.A."/>
            <person name="Ashton N.W."/>
            <person name="Axtell M.J."/>
            <person name="Barker E."/>
            <person name="Barker M.S."/>
            <person name="Bennetzen J.L."/>
            <person name="Bonawitz N.D."/>
            <person name="Chapple C."/>
            <person name="Cheng C."/>
            <person name="Correa L.G."/>
            <person name="Dacre M."/>
            <person name="DeBarry J."/>
            <person name="Dreyer I."/>
            <person name="Elias M."/>
            <person name="Engstrom E.M."/>
            <person name="Estelle M."/>
            <person name="Feng L."/>
            <person name="Finet C."/>
            <person name="Floyd S.K."/>
            <person name="Frommer W.B."/>
            <person name="Fujita T."/>
            <person name="Gramzow L."/>
            <person name="Gutensohn M."/>
            <person name="Harholt J."/>
            <person name="Hattori M."/>
            <person name="Heyl A."/>
            <person name="Hirai T."/>
            <person name="Hiwatashi Y."/>
            <person name="Ishikawa M."/>
            <person name="Iwata M."/>
            <person name="Karol K.G."/>
            <person name="Koehler B."/>
            <person name="Kolukisaoglu U."/>
            <person name="Kubo M."/>
            <person name="Kurata T."/>
            <person name="Lalonde S."/>
            <person name="Li K."/>
            <person name="Li Y."/>
            <person name="Litt A."/>
            <person name="Lyons E."/>
            <person name="Manning G."/>
            <person name="Maruyama T."/>
            <person name="Michael T.P."/>
            <person name="Mikami K."/>
            <person name="Miyazaki S."/>
            <person name="Morinaga S."/>
            <person name="Murata T."/>
            <person name="Mueller-Roeber B."/>
            <person name="Nelson D.R."/>
            <person name="Obara M."/>
            <person name="Oguri Y."/>
            <person name="Olmstead R.G."/>
            <person name="Onodera N."/>
            <person name="Petersen B.L."/>
            <person name="Pils B."/>
            <person name="Prigge M."/>
            <person name="Rensing S.A."/>
            <person name="Riano-Pachon D.M."/>
            <person name="Roberts A.W."/>
            <person name="Sato Y."/>
            <person name="Scheller H.V."/>
            <person name="Schulz B."/>
            <person name="Schulz C."/>
            <person name="Shakirov E.V."/>
            <person name="Shibagaki N."/>
            <person name="Shinohara N."/>
            <person name="Shippen D.E."/>
            <person name="Soerensen I."/>
            <person name="Sotooka R."/>
            <person name="Sugimoto N."/>
            <person name="Sugita M."/>
            <person name="Sumikawa N."/>
            <person name="Tanurdzic M."/>
            <person name="Theissen G."/>
            <person name="Ulvskov P."/>
            <person name="Wakazuki S."/>
            <person name="Weng J.K."/>
            <person name="Willats W.W."/>
            <person name="Wipf D."/>
            <person name="Wolf P.G."/>
            <person name="Yang L."/>
            <person name="Zimmer A.D."/>
            <person name="Zhu Q."/>
            <person name="Mitros T."/>
            <person name="Hellsten U."/>
            <person name="Loque D."/>
            <person name="Otillar R."/>
            <person name="Salamov A."/>
            <person name="Schmutz J."/>
            <person name="Shapiro H."/>
            <person name="Lindquist E."/>
            <person name="Lucas S."/>
            <person name="Rokhsar D."/>
            <person name="Grigoriev I.V."/>
        </authorList>
    </citation>
    <scope>NUCLEOTIDE SEQUENCE [LARGE SCALE GENOMIC DNA]</scope>
</reference>
<dbReference type="FunCoup" id="D8STI7">
    <property type="interactions" value="272"/>
</dbReference>
<feature type="signal peptide" evidence="1">
    <location>
        <begin position="1"/>
        <end position="21"/>
    </location>
</feature>
<dbReference type="OMA" id="FRCAGYK"/>
<dbReference type="AlphaFoldDB" id="D8STI7"/>
<dbReference type="EMBL" id="GL377640">
    <property type="protein sequence ID" value="EFJ12210.1"/>
    <property type="molecule type" value="Genomic_DNA"/>
</dbReference>
<dbReference type="SMART" id="SM00499">
    <property type="entry name" value="AAI"/>
    <property type="match status" value="1"/>
</dbReference>
<dbReference type="InterPro" id="IPR016140">
    <property type="entry name" value="Bifunc_inhib/LTP/seed_store"/>
</dbReference>
<protein>
    <recommendedName>
        <fullName evidence="2">Bifunctional inhibitor/plant lipid transfer protein/seed storage helical domain-containing protein</fullName>
    </recommendedName>
</protein>
<dbReference type="KEGG" id="smo:SELMODRAFT_446685"/>
<keyword evidence="1" id="KW-0732">Signal</keyword>
<dbReference type="Gramene" id="EFJ12210">
    <property type="protein sequence ID" value="EFJ12210"/>
    <property type="gene ID" value="SELMODRAFT_446685"/>
</dbReference>
<feature type="chain" id="PRO_5003123017" description="Bifunctional inhibitor/plant lipid transfer protein/seed storage helical domain-containing protein" evidence="1">
    <location>
        <begin position="22"/>
        <end position="107"/>
    </location>
</feature>
<dbReference type="GO" id="GO:0005504">
    <property type="term" value="F:fatty acid binding"/>
    <property type="evidence" value="ECO:0007669"/>
    <property type="project" value="InterPro"/>
</dbReference>
<dbReference type="PROSITE" id="PS51257">
    <property type="entry name" value="PROKAR_LIPOPROTEIN"/>
    <property type="match status" value="1"/>
</dbReference>
<dbReference type="OrthoDB" id="678526at2759"/>
<keyword evidence="4" id="KW-1185">Reference proteome</keyword>